<protein>
    <recommendedName>
        <fullName evidence="3">Xanthine dehydrogenase</fullName>
    </recommendedName>
</protein>
<accession>A0AAI8MGN9</accession>
<sequence length="278" mass="30393">MPQPNDQQLFAVILGTNEIASAIGVQLAHLGYCVVLSHDPDPPVIRRKMAFHDALFADTAQVEDVIAERVDDGLQVYQALRQPSRVLVTWLGLLDLLPVRQIDVLIDARLRKRRITPDLRRLARLSIGLGPGFSSNFNCDVAVETRPGKIGLVTDQHWTDAADNVASSLGDVGAERFVYSPFAGRWHTPIEIGTRVYKDLVLGHLSGIPVVAPRDGILRGIARDGSEVPAGVKLLEVDPRGRHAQWTGIDHRGRAIANATSSAVRLRAVRSVTQRNPA</sequence>
<name>A0AAI8MGN9_9BRAD</name>
<reference evidence="1 2" key="1">
    <citation type="journal article" date="2012" name="Microbes Environ.">
        <title>Complete genome sequence of Bradyrhizobium sp. S23321: insights into symbiosis evolution in soil oligotrophs.</title>
        <authorList>
            <person name="Okubo T."/>
            <person name="Tsukui T."/>
            <person name="Maita H."/>
            <person name="Okamoto S."/>
            <person name="Oshima K."/>
            <person name="Fujisawa T."/>
            <person name="Saito A."/>
            <person name="Futamata H."/>
            <person name="Hattori R."/>
            <person name="Shimomura Y."/>
            <person name="Haruta S."/>
            <person name="Morimoto S."/>
            <person name="Wang Y."/>
            <person name="Sakai Y."/>
            <person name="Hattori M."/>
            <person name="Aizawa S."/>
            <person name="Nagashima K.V.P."/>
            <person name="Masuda S."/>
            <person name="Hattori T."/>
            <person name="Yamashita A."/>
            <person name="Bao Z."/>
            <person name="Hayatsu M."/>
            <person name="Kajiya-Kanegae H."/>
            <person name="Yoshinaga I."/>
            <person name="Sakamoto K."/>
            <person name="Toyota K."/>
            <person name="Nakao M."/>
            <person name="Kohara M."/>
            <person name="Anda M."/>
            <person name="Niwa R."/>
            <person name="Jung-Hwan P."/>
            <person name="Sameshima-Saito R."/>
            <person name="Tokuda S."/>
            <person name="Yamamoto S."/>
            <person name="Yamamoto S."/>
            <person name="Yokoyama T."/>
            <person name="Akutsu T."/>
            <person name="Nakamura Y."/>
            <person name="Nakahira-Yanaka Y."/>
            <person name="Takada Hoshino Y."/>
            <person name="Hirakawa H."/>
            <person name="Mitsui H."/>
            <person name="Terasawa K."/>
            <person name="Itakura M."/>
            <person name="Sato S."/>
            <person name="Ikeda-Ohtsubo W."/>
            <person name="Sakakura N."/>
            <person name="Kaminuma E."/>
            <person name="Minamisawa K."/>
        </authorList>
    </citation>
    <scope>NUCLEOTIDE SEQUENCE [LARGE SCALE GENOMIC DNA]</scope>
    <source>
        <strain evidence="1 2">S23321</strain>
    </source>
</reference>
<keyword evidence="2" id="KW-1185">Reference proteome</keyword>
<dbReference type="Proteomes" id="UP000007886">
    <property type="component" value="Chromosome"/>
</dbReference>
<gene>
    <name evidence="1" type="ORF">S23_46560</name>
</gene>
<dbReference type="EMBL" id="AP012279">
    <property type="protein sequence ID" value="BAL77850.1"/>
    <property type="molecule type" value="Genomic_DNA"/>
</dbReference>
<organism evidence="1 2">
    <name type="scientific">Bradyrhizobium cosmicum</name>
    <dbReference type="NCBI Taxonomy" id="1404864"/>
    <lineage>
        <taxon>Bacteria</taxon>
        <taxon>Pseudomonadati</taxon>
        <taxon>Pseudomonadota</taxon>
        <taxon>Alphaproteobacteria</taxon>
        <taxon>Hyphomicrobiales</taxon>
        <taxon>Nitrobacteraceae</taxon>
        <taxon>Bradyrhizobium</taxon>
    </lineage>
</organism>
<dbReference type="RefSeq" id="WP_015687129.1">
    <property type="nucleotide sequence ID" value="NC_017082.1"/>
</dbReference>
<proteinExistence type="predicted"/>
<evidence type="ECO:0008006" key="3">
    <source>
        <dbReference type="Google" id="ProtNLM"/>
    </source>
</evidence>
<evidence type="ECO:0000313" key="1">
    <source>
        <dbReference type="EMBL" id="BAL77850.1"/>
    </source>
</evidence>
<dbReference type="AlphaFoldDB" id="A0AAI8MGN9"/>
<evidence type="ECO:0000313" key="2">
    <source>
        <dbReference type="Proteomes" id="UP000007886"/>
    </source>
</evidence>
<dbReference type="KEGG" id="brs:S23_46560"/>